<name>A0A1I8AMK8_9BILA</name>
<evidence type="ECO:0000313" key="2">
    <source>
        <dbReference type="Proteomes" id="UP000095287"/>
    </source>
</evidence>
<dbReference type="Pfam" id="PF10318">
    <property type="entry name" value="7TM_GPCR_Srh"/>
    <property type="match status" value="1"/>
</dbReference>
<keyword evidence="1" id="KW-0812">Transmembrane</keyword>
<accession>A0A1I8AMK8</accession>
<reference evidence="3" key="1">
    <citation type="submission" date="2016-11" db="UniProtKB">
        <authorList>
            <consortium name="WormBaseParasite"/>
        </authorList>
    </citation>
    <scope>IDENTIFICATION</scope>
</reference>
<dbReference type="PANTHER" id="PTHR45830:SF15">
    <property type="entry name" value="SERPENTINE RECEPTOR, CLASS I"/>
    <property type="match status" value="1"/>
</dbReference>
<feature type="transmembrane region" description="Helical" evidence="1">
    <location>
        <begin position="185"/>
        <end position="211"/>
    </location>
</feature>
<organism evidence="2 3">
    <name type="scientific">Steinernema glaseri</name>
    <dbReference type="NCBI Taxonomy" id="37863"/>
    <lineage>
        <taxon>Eukaryota</taxon>
        <taxon>Metazoa</taxon>
        <taxon>Ecdysozoa</taxon>
        <taxon>Nematoda</taxon>
        <taxon>Chromadorea</taxon>
        <taxon>Rhabditida</taxon>
        <taxon>Tylenchina</taxon>
        <taxon>Panagrolaimomorpha</taxon>
        <taxon>Strongyloidoidea</taxon>
        <taxon>Steinernematidae</taxon>
        <taxon>Steinernema</taxon>
    </lineage>
</organism>
<dbReference type="PANTHER" id="PTHR45830">
    <property type="entry name" value="SERPENTINE RECEPTOR, CLASS I"/>
    <property type="match status" value="1"/>
</dbReference>
<feature type="transmembrane region" description="Helical" evidence="1">
    <location>
        <begin position="232"/>
        <end position="259"/>
    </location>
</feature>
<keyword evidence="1" id="KW-1133">Transmembrane helix</keyword>
<keyword evidence="2" id="KW-1185">Reference proteome</keyword>
<feature type="transmembrane region" description="Helical" evidence="1">
    <location>
        <begin position="135"/>
        <end position="156"/>
    </location>
</feature>
<feature type="transmembrane region" description="Helical" evidence="1">
    <location>
        <begin position="265"/>
        <end position="290"/>
    </location>
</feature>
<dbReference type="InterPro" id="IPR019422">
    <property type="entry name" value="7TM_GPCR_serpentine_rcpt_Srh"/>
</dbReference>
<dbReference type="AlphaFoldDB" id="A0A1I8AMK8"/>
<dbReference type="Proteomes" id="UP000095287">
    <property type="component" value="Unplaced"/>
</dbReference>
<sequence length="329" mass="37514">MVDETFFSLYSSILYVMEAGNISVKPLCIYIIITKTPKYMQSVSYLILNELLWTFVGNLLFTLGHPLPMLPAVCFRMDGVVGYLLKTELQRSIYFTVIVAAALNCALAFALTFLYRYVTIAYSSFTSQLNKAWCYLCFIIAHLVLSLIIVYGIYIWRLPISEYPVVDLPDSTRNLFCYHPVGIKIIIVFYGFYALLGAATSFILLLGGLSVRELRTKSQYMEKTTLSMQKEVLKNLLITTGVAFFLGDIPLFILIFYLYNNKLPFARTIASGLMLCTVNFGTVYALVILVRFKPYREAFLDLARSARNILRKLVREEKPLNSVSSHTFF</sequence>
<proteinExistence type="predicted"/>
<feature type="transmembrane region" description="Helical" evidence="1">
    <location>
        <begin position="12"/>
        <end position="33"/>
    </location>
</feature>
<keyword evidence="1" id="KW-0472">Membrane</keyword>
<protein>
    <submittedName>
        <fullName evidence="3">G_PROTEIN_RECEP_F1_2 domain-containing protein</fullName>
    </submittedName>
</protein>
<feature type="transmembrane region" description="Helical" evidence="1">
    <location>
        <begin position="93"/>
        <end position="115"/>
    </location>
</feature>
<feature type="transmembrane region" description="Helical" evidence="1">
    <location>
        <begin position="45"/>
        <end position="63"/>
    </location>
</feature>
<evidence type="ECO:0000313" key="3">
    <source>
        <dbReference type="WBParaSite" id="L893_g716.t1"/>
    </source>
</evidence>
<dbReference type="WBParaSite" id="L893_g716.t1">
    <property type="protein sequence ID" value="L893_g716.t1"/>
    <property type="gene ID" value="L893_g716"/>
</dbReference>
<evidence type="ECO:0000256" key="1">
    <source>
        <dbReference type="SAM" id="Phobius"/>
    </source>
</evidence>